<keyword evidence="2" id="KW-0378">Hydrolase</keyword>
<dbReference type="GO" id="GO:0000270">
    <property type="term" value="P:peptidoglycan metabolic process"/>
    <property type="evidence" value="ECO:0007669"/>
    <property type="project" value="TreeGrafter"/>
</dbReference>
<organism evidence="3">
    <name type="scientific">marine sediment metagenome</name>
    <dbReference type="NCBI Taxonomy" id="412755"/>
    <lineage>
        <taxon>unclassified sequences</taxon>
        <taxon>metagenomes</taxon>
        <taxon>ecological metagenomes</taxon>
    </lineage>
</organism>
<name>X0WXQ7_9ZZZZ</name>
<feature type="non-terminal residue" evidence="3">
    <location>
        <position position="203"/>
    </location>
</feature>
<accession>X0WXQ7</accession>
<dbReference type="AlphaFoldDB" id="X0WXQ7"/>
<dbReference type="InterPro" id="IPR012338">
    <property type="entry name" value="Beta-lactam/transpept-like"/>
</dbReference>
<evidence type="ECO:0000256" key="1">
    <source>
        <dbReference type="ARBA" id="ARBA00006096"/>
    </source>
</evidence>
<dbReference type="GO" id="GO:0006508">
    <property type="term" value="P:proteolysis"/>
    <property type="evidence" value="ECO:0007669"/>
    <property type="project" value="InterPro"/>
</dbReference>
<dbReference type="Gene3D" id="3.50.80.20">
    <property type="entry name" value="D-Ala-D-Ala carboxypeptidase C, peptidase S13"/>
    <property type="match status" value="1"/>
</dbReference>
<dbReference type="PANTHER" id="PTHR30023:SF0">
    <property type="entry name" value="PENICILLIN-SENSITIVE CARBOXYPEPTIDASE A"/>
    <property type="match status" value="1"/>
</dbReference>
<evidence type="ECO:0000256" key="2">
    <source>
        <dbReference type="ARBA" id="ARBA00022801"/>
    </source>
</evidence>
<comment type="caution">
    <text evidence="3">The sequence shown here is derived from an EMBL/GenBank/DDBJ whole genome shotgun (WGS) entry which is preliminary data.</text>
</comment>
<dbReference type="GO" id="GO:0004185">
    <property type="term" value="F:serine-type carboxypeptidase activity"/>
    <property type="evidence" value="ECO:0007669"/>
    <property type="project" value="InterPro"/>
</dbReference>
<gene>
    <name evidence="3" type="ORF">S01H1_72474</name>
</gene>
<sequence length="203" mass="22527">MPGSAVGVYAHEIGAPQPILAVNADVAMNPASVMKLVTTFAGLELLGPAYTWQTVIYAHGKLASGVLQGDLVIKGYGDPKLDLENFWSLVYRLRQTGLHKITGDLILDHSHYDIPREDPGAFDGQPYRTYNILPEALLINYRTTTLHLMPQPSDNTVRVVVEPVSDSLFLYNDLKLTRNQCGDWRRLLDADIHLDQASNSRVT</sequence>
<dbReference type="EMBL" id="BARS01048342">
    <property type="protein sequence ID" value="GAG35490.1"/>
    <property type="molecule type" value="Genomic_DNA"/>
</dbReference>
<dbReference type="SUPFAM" id="SSF56601">
    <property type="entry name" value="beta-lactamase/transpeptidase-like"/>
    <property type="match status" value="1"/>
</dbReference>
<dbReference type="PANTHER" id="PTHR30023">
    <property type="entry name" value="D-ALANYL-D-ALANINE CARBOXYPEPTIDASE"/>
    <property type="match status" value="1"/>
</dbReference>
<dbReference type="InterPro" id="IPR000667">
    <property type="entry name" value="Peptidase_S13"/>
</dbReference>
<reference evidence="3" key="1">
    <citation type="journal article" date="2014" name="Front. Microbiol.">
        <title>High frequency of phylogenetically diverse reductive dehalogenase-homologous genes in deep subseafloor sedimentary metagenomes.</title>
        <authorList>
            <person name="Kawai M."/>
            <person name="Futagami T."/>
            <person name="Toyoda A."/>
            <person name="Takaki Y."/>
            <person name="Nishi S."/>
            <person name="Hori S."/>
            <person name="Arai W."/>
            <person name="Tsubouchi T."/>
            <person name="Morono Y."/>
            <person name="Uchiyama I."/>
            <person name="Ito T."/>
            <person name="Fujiyama A."/>
            <person name="Inagaki F."/>
            <person name="Takami H."/>
        </authorList>
    </citation>
    <scope>NUCLEOTIDE SEQUENCE</scope>
    <source>
        <strain evidence="3">Expedition CK06-06</strain>
    </source>
</reference>
<comment type="similarity">
    <text evidence="1">Belongs to the peptidase S13 family.</text>
</comment>
<evidence type="ECO:0008006" key="4">
    <source>
        <dbReference type="Google" id="ProtNLM"/>
    </source>
</evidence>
<evidence type="ECO:0000313" key="3">
    <source>
        <dbReference type="EMBL" id="GAG35490.1"/>
    </source>
</evidence>
<proteinExistence type="inferred from homology"/>
<dbReference type="Pfam" id="PF02113">
    <property type="entry name" value="Peptidase_S13"/>
    <property type="match status" value="1"/>
</dbReference>
<protein>
    <recommendedName>
        <fullName evidence="4">D-alanyl-D-alanine carboxypeptidase/D-alanyl-D-alanine-endopeptidase</fullName>
    </recommendedName>
</protein>